<dbReference type="Proteomes" id="UP000032544">
    <property type="component" value="Unassembled WGS sequence"/>
</dbReference>
<organism evidence="2 3">
    <name type="scientific">Draconibacterium sediminis</name>
    <dbReference type="NCBI Taxonomy" id="1544798"/>
    <lineage>
        <taxon>Bacteria</taxon>
        <taxon>Pseudomonadati</taxon>
        <taxon>Bacteroidota</taxon>
        <taxon>Bacteroidia</taxon>
        <taxon>Marinilabiliales</taxon>
        <taxon>Prolixibacteraceae</taxon>
        <taxon>Draconibacterium</taxon>
    </lineage>
</organism>
<feature type="chain" id="PRO_5002331057" description="Secretion system C-terminal sorting domain-containing protein" evidence="1">
    <location>
        <begin position="22"/>
        <end position="193"/>
    </location>
</feature>
<gene>
    <name evidence="2" type="ORF">LH29_16540</name>
</gene>
<reference evidence="2 3" key="1">
    <citation type="submission" date="2014-09" db="EMBL/GenBank/DDBJ databases">
        <title>Draft Genome Sequence of Draconibacterium sp. JN14CK-3.</title>
        <authorList>
            <person name="Dong C."/>
            <person name="Lai Q."/>
            <person name="Shao Z."/>
        </authorList>
    </citation>
    <scope>NUCLEOTIDE SEQUENCE [LARGE SCALE GENOMIC DNA]</scope>
    <source>
        <strain evidence="2 3">JN14CK-3</strain>
    </source>
</reference>
<keyword evidence="3" id="KW-1185">Reference proteome</keyword>
<protein>
    <recommendedName>
        <fullName evidence="4">Secretion system C-terminal sorting domain-containing protein</fullName>
    </recommendedName>
</protein>
<dbReference type="OrthoDB" id="1120850at2"/>
<evidence type="ECO:0008006" key="4">
    <source>
        <dbReference type="Google" id="ProtNLM"/>
    </source>
</evidence>
<name>A0A0D8J8X7_9BACT</name>
<dbReference type="EMBL" id="JRHC01000004">
    <property type="protein sequence ID" value="KJF42996.1"/>
    <property type="molecule type" value="Genomic_DNA"/>
</dbReference>
<dbReference type="STRING" id="1544798.LH29_16540"/>
<dbReference type="AlphaFoldDB" id="A0A0D8J8X7"/>
<evidence type="ECO:0000313" key="3">
    <source>
        <dbReference type="Proteomes" id="UP000032544"/>
    </source>
</evidence>
<comment type="caution">
    <text evidence="2">The sequence shown here is derived from an EMBL/GenBank/DDBJ whole genome shotgun (WGS) entry which is preliminary data.</text>
</comment>
<proteinExistence type="predicted"/>
<evidence type="ECO:0000256" key="1">
    <source>
        <dbReference type="SAM" id="SignalP"/>
    </source>
</evidence>
<evidence type="ECO:0000313" key="2">
    <source>
        <dbReference type="EMBL" id="KJF42996.1"/>
    </source>
</evidence>
<sequence>MKTKVWAVIVLAFLVAGAASATELPKMNVVQVKENTAMLAYSFSHEAPLQVSLTSFDGELLYHKETEHQTEFKKMFDFSELGDGLYCISVNYGNQSINRVVKVEDKQIIVSSASFCYEPYYKVNGKMVNLSFLNTRNKPVYVNIYQNGEHIDGSNLGRDLTIQTRLDFSHLKRGTYEVVLTDCVKDHRYTLKL</sequence>
<feature type="signal peptide" evidence="1">
    <location>
        <begin position="1"/>
        <end position="21"/>
    </location>
</feature>
<accession>A0A0D8J8X7</accession>
<keyword evidence="1" id="KW-0732">Signal</keyword>
<dbReference type="RefSeq" id="WP_045031519.1">
    <property type="nucleotide sequence ID" value="NZ_CAJXKZ010000004.1"/>
</dbReference>